<dbReference type="UniPathway" id="UPA00078"/>
<dbReference type="GO" id="GO:0030170">
    <property type="term" value="F:pyridoxal phosphate binding"/>
    <property type="evidence" value="ECO:0007669"/>
    <property type="project" value="UniProtKB-UniRule"/>
</dbReference>
<evidence type="ECO:0000256" key="3">
    <source>
        <dbReference type="ARBA" id="ARBA00010008"/>
    </source>
</evidence>
<dbReference type="KEGG" id="rfo:REIFOR_03027"/>
<dbReference type="RefSeq" id="WP_227003703.1">
    <property type="nucleotide sequence ID" value="NZ_CP011797.1"/>
</dbReference>
<evidence type="ECO:0000256" key="1">
    <source>
        <dbReference type="ARBA" id="ARBA00001933"/>
    </source>
</evidence>
<dbReference type="GO" id="GO:0009102">
    <property type="term" value="P:biotin biosynthetic process"/>
    <property type="evidence" value="ECO:0007669"/>
    <property type="project" value="UniProtKB-UniRule"/>
</dbReference>
<dbReference type="AlphaFoldDB" id="A0A2K8L146"/>
<dbReference type="Pfam" id="PF00155">
    <property type="entry name" value="Aminotran_1_2"/>
    <property type="match status" value="1"/>
</dbReference>
<keyword evidence="12" id="KW-0012">Acyltransferase</keyword>
<dbReference type="Gene3D" id="3.90.1150.10">
    <property type="entry name" value="Aspartate Aminotransferase, domain 1"/>
    <property type="match status" value="1"/>
</dbReference>
<dbReference type="InterPro" id="IPR015421">
    <property type="entry name" value="PyrdxlP-dep_Trfase_major"/>
</dbReference>
<evidence type="ECO:0000256" key="2">
    <source>
        <dbReference type="ARBA" id="ARBA00004746"/>
    </source>
</evidence>
<feature type="binding site" evidence="9">
    <location>
        <position position="142"/>
    </location>
    <ligand>
        <name>substrate</name>
    </ligand>
</feature>
<dbReference type="EC" id="2.3.1.47" evidence="9"/>
<keyword evidence="7 9" id="KW-0663">Pyridoxal phosphate</keyword>
<protein>
    <recommendedName>
        <fullName evidence="9">8-amino-7-oxononanoate synthase</fullName>
        <shortName evidence="9">AONS</shortName>
        <ecNumber evidence="9">2.3.1.47</ecNumber>
    </recommendedName>
    <alternativeName>
        <fullName evidence="9">7-keto-8-amino-pelargonic acid synthase</fullName>
        <shortName evidence="9">7-KAP synthase</shortName>
        <shortName evidence="9">KAPA synthase</shortName>
    </alternativeName>
    <alternativeName>
        <fullName evidence="9">8-amino-7-ketopelargonate synthase</fullName>
    </alternativeName>
</protein>
<feature type="binding site" evidence="9">
    <location>
        <position position="244"/>
    </location>
    <ligand>
        <name>pyridoxal 5'-phosphate</name>
        <dbReference type="ChEBI" id="CHEBI:597326"/>
    </ligand>
</feature>
<dbReference type="InterPro" id="IPR015422">
    <property type="entry name" value="PyrdxlP-dep_Trfase_small"/>
</dbReference>
<dbReference type="HAMAP" id="MF_01693">
    <property type="entry name" value="BioF_aminotrans_2"/>
    <property type="match status" value="1"/>
</dbReference>
<feature type="binding site" evidence="9">
    <location>
        <begin position="117"/>
        <end position="118"/>
    </location>
    <ligand>
        <name>pyridoxal 5'-phosphate</name>
        <dbReference type="ChEBI" id="CHEBI:597326"/>
    </ligand>
</feature>
<dbReference type="SUPFAM" id="SSF53383">
    <property type="entry name" value="PLP-dependent transferases"/>
    <property type="match status" value="1"/>
</dbReference>
<keyword evidence="6 9" id="KW-0093">Biotin biosynthesis</keyword>
<reference evidence="12 13" key="1">
    <citation type="journal article" date="2017" name="Environ. Microbiol.">
        <title>Genomic and physiological analyses of 'Reinekea forsetii' reveal a versatile opportunistic lifestyle during spring algae blooms.</title>
        <authorList>
            <person name="Avci B."/>
            <person name="Hahnke R.L."/>
            <person name="Chafee M."/>
            <person name="Fischer T."/>
            <person name="Gruber-Vodicka H."/>
            <person name="Tegetmeyer H.E."/>
            <person name="Harder J."/>
            <person name="Fuchs B.M."/>
            <person name="Amann R.I."/>
            <person name="Teeling H."/>
        </authorList>
    </citation>
    <scope>NUCLEOTIDE SEQUENCE [LARGE SCALE GENOMIC DNA]</scope>
    <source>
        <strain evidence="12 13">Hel1_31_D35</strain>
    </source>
</reference>
<dbReference type="InterPro" id="IPR004839">
    <property type="entry name" value="Aminotransferase_I/II_large"/>
</dbReference>
<evidence type="ECO:0000256" key="9">
    <source>
        <dbReference type="HAMAP-Rule" id="MF_01693"/>
    </source>
</evidence>
<dbReference type="InterPro" id="IPR001917">
    <property type="entry name" value="Aminotrans_II_pyridoxalP_BS"/>
</dbReference>
<evidence type="ECO:0000256" key="5">
    <source>
        <dbReference type="ARBA" id="ARBA00022679"/>
    </source>
</evidence>
<feature type="binding site" evidence="9">
    <location>
        <position position="30"/>
    </location>
    <ligand>
        <name>substrate</name>
    </ligand>
</feature>
<evidence type="ECO:0000259" key="11">
    <source>
        <dbReference type="Pfam" id="PF00155"/>
    </source>
</evidence>
<organism evidence="12 13">
    <name type="scientific">Reinekea forsetii</name>
    <dbReference type="NCBI Taxonomy" id="1336806"/>
    <lineage>
        <taxon>Bacteria</taxon>
        <taxon>Pseudomonadati</taxon>
        <taxon>Pseudomonadota</taxon>
        <taxon>Gammaproteobacteria</taxon>
        <taxon>Oceanospirillales</taxon>
        <taxon>Saccharospirillaceae</taxon>
        <taxon>Reinekea</taxon>
    </lineage>
</organism>
<feature type="binding site" evidence="9">
    <location>
        <position position="361"/>
    </location>
    <ligand>
        <name>substrate</name>
    </ligand>
</feature>
<sequence>MPSKAATTALKNFSDMAVHLAARQADHLMRSRLQLQSAQSITPTVDGQRLLSFCSNDYLGLANHPAIAQAMKEGIDQYGVGSGSSHLVSGHHREHELLEQELAAFTGREAALVFSSGYMANVGVMSALMSRRDTIVQDRLNHASLIDGALLSQAKMLRFRHNDMAHLRRQLGLAMGKKLVVSDGVFSMDGDCAPLLDVSRLCAEHAAWLLVDDAHGIGVLGPHGSGLVNAVGLTSADVPLLVGTLGKAFGTSGAFVAGDKTTIDYLLQTARPYIYTTATPPALAAATRMALTLVHGADAERAHLQTLIGHLRQGVRHLGYQLMPSATAIQPILVGANEAALQLSAQLRARGLLVTAIRPPTVPVNTARLRVTLSASHSLAQVDQLLNALADVT</sequence>
<evidence type="ECO:0000256" key="7">
    <source>
        <dbReference type="ARBA" id="ARBA00022898"/>
    </source>
</evidence>
<evidence type="ECO:0000256" key="4">
    <source>
        <dbReference type="ARBA" id="ARBA00011738"/>
    </source>
</evidence>
<evidence type="ECO:0000256" key="8">
    <source>
        <dbReference type="ARBA" id="ARBA00047715"/>
    </source>
</evidence>
<evidence type="ECO:0000313" key="13">
    <source>
        <dbReference type="Proteomes" id="UP000229757"/>
    </source>
</evidence>
<comment type="similarity">
    <text evidence="3 9">Belongs to the class-II pyridoxal-phosphate-dependent aminotransferase family. BioF subfamily.</text>
</comment>
<evidence type="ECO:0000313" key="12">
    <source>
        <dbReference type="EMBL" id="ATX78146.1"/>
    </source>
</evidence>
<dbReference type="PANTHER" id="PTHR13693">
    <property type="entry name" value="CLASS II AMINOTRANSFERASE/8-AMINO-7-OXONONANOATE SYNTHASE"/>
    <property type="match status" value="1"/>
</dbReference>
<feature type="modified residue" description="N6-(pyridoxal phosphate)lysine" evidence="9 10">
    <location>
        <position position="247"/>
    </location>
</feature>
<dbReference type="Proteomes" id="UP000229757">
    <property type="component" value="Chromosome"/>
</dbReference>
<dbReference type="InterPro" id="IPR022834">
    <property type="entry name" value="AONS_Proteobacteria"/>
</dbReference>
<dbReference type="InterPro" id="IPR015424">
    <property type="entry name" value="PyrdxlP-dep_Trfase"/>
</dbReference>
<dbReference type="PROSITE" id="PS00599">
    <property type="entry name" value="AA_TRANSFER_CLASS_2"/>
    <property type="match status" value="1"/>
</dbReference>
<comment type="function">
    <text evidence="9">Catalyzes the decarboxylative condensation of pimeloyl-[acyl-carrier protein] and L-alanine to produce 8-amino-7-oxononanoate (AON), [acyl-carrier protein], and carbon dioxide.</text>
</comment>
<keyword evidence="13" id="KW-1185">Reference proteome</keyword>
<comment type="cofactor">
    <cofactor evidence="1 9 10">
        <name>pyridoxal 5'-phosphate</name>
        <dbReference type="ChEBI" id="CHEBI:597326"/>
    </cofactor>
</comment>
<name>A0A2K8L146_9GAMM</name>
<evidence type="ECO:0000256" key="10">
    <source>
        <dbReference type="PIRSR" id="PIRSR604723-51"/>
    </source>
</evidence>
<gene>
    <name evidence="9" type="primary">bioF</name>
    <name evidence="12" type="ORF">REIFOR_03027</name>
</gene>
<dbReference type="PANTHER" id="PTHR13693:SF100">
    <property type="entry name" value="8-AMINO-7-OXONONANOATE SYNTHASE"/>
    <property type="match status" value="1"/>
</dbReference>
<evidence type="ECO:0000256" key="6">
    <source>
        <dbReference type="ARBA" id="ARBA00022756"/>
    </source>
</evidence>
<dbReference type="InterPro" id="IPR004723">
    <property type="entry name" value="AONS_Archaea/Proteobacteria"/>
</dbReference>
<accession>A0A2K8L146</accession>
<comment type="catalytic activity">
    <reaction evidence="8 9">
        <text>6-carboxyhexanoyl-[ACP] + L-alanine + H(+) = (8S)-8-amino-7-oxononanoate + holo-[ACP] + CO2</text>
        <dbReference type="Rhea" id="RHEA:42288"/>
        <dbReference type="Rhea" id="RHEA-COMP:9685"/>
        <dbReference type="Rhea" id="RHEA-COMP:9955"/>
        <dbReference type="ChEBI" id="CHEBI:15378"/>
        <dbReference type="ChEBI" id="CHEBI:16526"/>
        <dbReference type="ChEBI" id="CHEBI:57972"/>
        <dbReference type="ChEBI" id="CHEBI:64479"/>
        <dbReference type="ChEBI" id="CHEBI:78846"/>
        <dbReference type="ChEBI" id="CHEBI:149468"/>
        <dbReference type="EC" id="2.3.1.47"/>
    </reaction>
</comment>
<dbReference type="CDD" id="cd06454">
    <property type="entry name" value="KBL_like"/>
    <property type="match status" value="1"/>
</dbReference>
<feature type="binding site" evidence="9">
    <location>
        <position position="187"/>
    </location>
    <ligand>
        <name>pyridoxal 5'-phosphate</name>
        <dbReference type="ChEBI" id="CHEBI:597326"/>
    </ligand>
</feature>
<comment type="subunit">
    <text evidence="4 9">Homodimer.</text>
</comment>
<comment type="pathway">
    <text evidence="2 9">Cofactor biosynthesis; biotin biosynthesis.</text>
</comment>
<feature type="binding site" evidence="9">
    <location>
        <position position="215"/>
    </location>
    <ligand>
        <name>pyridoxal 5'-phosphate</name>
        <dbReference type="ChEBI" id="CHEBI:597326"/>
    </ligand>
</feature>
<feature type="domain" description="Aminotransferase class I/classII large" evidence="11">
    <location>
        <begin position="50"/>
        <end position="389"/>
    </location>
</feature>
<dbReference type="Gene3D" id="3.40.640.10">
    <property type="entry name" value="Type I PLP-dependent aspartate aminotransferase-like (Major domain)"/>
    <property type="match status" value="1"/>
</dbReference>
<proteinExistence type="inferred from homology"/>
<dbReference type="NCBIfam" id="TIGR00858">
    <property type="entry name" value="bioF"/>
    <property type="match status" value="1"/>
</dbReference>
<dbReference type="GO" id="GO:0008710">
    <property type="term" value="F:8-amino-7-oxononanoate synthase activity"/>
    <property type="evidence" value="ECO:0007669"/>
    <property type="project" value="UniProtKB-UniRule"/>
</dbReference>
<dbReference type="InterPro" id="IPR050087">
    <property type="entry name" value="AON_synthase_class-II"/>
</dbReference>
<keyword evidence="5 9" id="KW-0808">Transferase</keyword>
<dbReference type="EMBL" id="CP011797">
    <property type="protein sequence ID" value="ATX78146.1"/>
    <property type="molecule type" value="Genomic_DNA"/>
</dbReference>